<evidence type="ECO:0000256" key="1">
    <source>
        <dbReference type="SAM" id="Phobius"/>
    </source>
</evidence>
<feature type="transmembrane region" description="Helical" evidence="1">
    <location>
        <begin position="44"/>
        <end position="71"/>
    </location>
</feature>
<proteinExistence type="predicted"/>
<evidence type="ECO:0000313" key="3">
    <source>
        <dbReference type="Proteomes" id="UP000561617"/>
    </source>
</evidence>
<reference evidence="2 3" key="1">
    <citation type="submission" date="2020-03" db="EMBL/GenBank/DDBJ databases">
        <title>Soil Listeria distribution.</title>
        <authorList>
            <person name="Liao J."/>
            <person name="Wiedmann M."/>
        </authorList>
    </citation>
    <scope>NUCLEOTIDE SEQUENCE [LARGE SCALE GENOMIC DNA]</scope>
    <source>
        <strain evidence="2 3">FSL L7-1554</strain>
    </source>
</reference>
<evidence type="ECO:0000313" key="2">
    <source>
        <dbReference type="EMBL" id="MBC1489945.1"/>
    </source>
</evidence>
<accession>A0A7X0X977</accession>
<sequence>MASITEYRFSKYTMNITLVVPVILATFLIGILALMAIFLKITDLKFYCLSFGFVVAFGFYFKQFFLGVFFINKNAFYHKRGLFDKVYPFSRYYVECDKNQYRYGPKKLPNYKIFILDLETGKETIITINDTSRKYQRADLKMKEEICRFSDHLRKVQS</sequence>
<feature type="transmembrane region" description="Helical" evidence="1">
    <location>
        <begin position="12"/>
        <end position="38"/>
    </location>
</feature>
<organism evidence="2 3">
    <name type="scientific">Listeria immobilis</name>
    <dbReference type="NCBI Taxonomy" id="2713502"/>
    <lineage>
        <taxon>Bacteria</taxon>
        <taxon>Bacillati</taxon>
        <taxon>Bacillota</taxon>
        <taxon>Bacilli</taxon>
        <taxon>Bacillales</taxon>
        <taxon>Listeriaceae</taxon>
        <taxon>Listeria</taxon>
    </lineage>
</organism>
<keyword evidence="1" id="KW-0812">Transmembrane</keyword>
<keyword evidence="1" id="KW-1133">Transmembrane helix</keyword>
<comment type="caution">
    <text evidence="2">The sequence shown here is derived from an EMBL/GenBank/DDBJ whole genome shotgun (WGS) entry which is preliminary data.</text>
</comment>
<protein>
    <submittedName>
        <fullName evidence="2">Uncharacterized protein</fullName>
    </submittedName>
</protein>
<gene>
    <name evidence="2" type="ORF">HCJ38_13175</name>
</gene>
<keyword evidence="1" id="KW-0472">Membrane</keyword>
<dbReference type="Proteomes" id="UP000561617">
    <property type="component" value="Unassembled WGS sequence"/>
</dbReference>
<dbReference type="RefSeq" id="WP_185389971.1">
    <property type="nucleotide sequence ID" value="NZ_JAASUF010000018.1"/>
</dbReference>
<dbReference type="AlphaFoldDB" id="A0A7X0X977"/>
<name>A0A7X0X977_9LIST</name>
<dbReference type="EMBL" id="JAASTW010000020">
    <property type="protein sequence ID" value="MBC1489945.1"/>
    <property type="molecule type" value="Genomic_DNA"/>
</dbReference>